<dbReference type="Gene3D" id="4.10.60.30">
    <property type="entry name" value="Nanos, RNA-binding domain"/>
    <property type="match status" value="1"/>
</dbReference>
<reference evidence="11 12" key="1">
    <citation type="journal article" date="2018" name="Gigascience">
        <title>Genomes of trombidid mites reveal novel predicted allergens and laterally-transferred genes associated with secondary metabolism.</title>
        <authorList>
            <person name="Dong X."/>
            <person name="Chaisiri K."/>
            <person name="Xia D."/>
            <person name="Armstrong S.D."/>
            <person name="Fang Y."/>
            <person name="Donnelly M.J."/>
            <person name="Kadowaki T."/>
            <person name="McGarry J.W."/>
            <person name="Darby A.C."/>
            <person name="Makepeace B.L."/>
        </authorList>
    </citation>
    <scope>NUCLEOTIDE SEQUENCE [LARGE SCALE GENOMIC DNA]</scope>
    <source>
        <strain evidence="11">UoL-UT</strain>
    </source>
</reference>
<dbReference type="Pfam" id="PF05741">
    <property type="entry name" value="zf-nanos"/>
    <property type="match status" value="1"/>
</dbReference>
<comment type="caution">
    <text evidence="11">The sequence shown here is derived from an EMBL/GenBank/DDBJ whole genome shotgun (WGS) entry which is preliminary data.</text>
</comment>
<dbReference type="InterPro" id="IPR038129">
    <property type="entry name" value="Nanos_sf"/>
</dbReference>
<evidence type="ECO:0000256" key="2">
    <source>
        <dbReference type="ARBA" id="ARBA00022490"/>
    </source>
</evidence>
<dbReference type="InterPro" id="IPR008705">
    <property type="entry name" value="Nanos/Xcar2"/>
</dbReference>
<evidence type="ECO:0000313" key="12">
    <source>
        <dbReference type="Proteomes" id="UP000288716"/>
    </source>
</evidence>
<dbReference type="VEuPathDB" id="VectorBase:LDEU005819"/>
<protein>
    <submittedName>
        <fullName evidence="11">Nanos like protein 1-like protein</fullName>
    </submittedName>
</protein>
<feature type="compositionally biased region" description="Basic residues" evidence="9">
    <location>
        <begin position="1"/>
        <end position="10"/>
    </location>
</feature>
<feature type="compositionally biased region" description="Low complexity" evidence="9">
    <location>
        <begin position="11"/>
        <end position="20"/>
    </location>
</feature>
<dbReference type="GO" id="GO:0008270">
    <property type="term" value="F:zinc ion binding"/>
    <property type="evidence" value="ECO:0007669"/>
    <property type="project" value="UniProtKB-KW"/>
</dbReference>
<evidence type="ECO:0000256" key="1">
    <source>
        <dbReference type="ARBA" id="ARBA00004496"/>
    </source>
</evidence>
<evidence type="ECO:0000256" key="5">
    <source>
        <dbReference type="ARBA" id="ARBA00022833"/>
    </source>
</evidence>
<keyword evidence="5" id="KW-0862">Zinc</keyword>
<evidence type="ECO:0000313" key="11">
    <source>
        <dbReference type="EMBL" id="RWS26221.1"/>
    </source>
</evidence>
<dbReference type="GO" id="GO:0005737">
    <property type="term" value="C:cytoplasm"/>
    <property type="evidence" value="ECO:0007669"/>
    <property type="project" value="UniProtKB-SubCell"/>
</dbReference>
<evidence type="ECO:0000256" key="6">
    <source>
        <dbReference type="ARBA" id="ARBA00022845"/>
    </source>
</evidence>
<evidence type="ECO:0000256" key="3">
    <source>
        <dbReference type="ARBA" id="ARBA00022723"/>
    </source>
</evidence>
<comment type="subcellular location">
    <subcellularLocation>
        <location evidence="1">Cytoplasm</location>
    </subcellularLocation>
</comment>
<accession>A0A443SFC6</accession>
<name>A0A443SFC6_9ACAR</name>
<evidence type="ECO:0000256" key="8">
    <source>
        <dbReference type="PROSITE-ProRule" id="PRU00855"/>
    </source>
</evidence>
<keyword evidence="4 8" id="KW-0863">Zinc-finger</keyword>
<evidence type="ECO:0000256" key="7">
    <source>
        <dbReference type="ARBA" id="ARBA00022884"/>
    </source>
</evidence>
<keyword evidence="2" id="KW-0963">Cytoplasm</keyword>
<keyword evidence="12" id="KW-1185">Reference proteome</keyword>
<evidence type="ECO:0000256" key="9">
    <source>
        <dbReference type="SAM" id="MobiDB-lite"/>
    </source>
</evidence>
<keyword evidence="7 8" id="KW-0694">RNA-binding</keyword>
<dbReference type="GO" id="GO:0006417">
    <property type="term" value="P:regulation of translation"/>
    <property type="evidence" value="ECO:0007669"/>
    <property type="project" value="UniProtKB-UniRule"/>
</dbReference>
<dbReference type="PANTHER" id="PTHR12887">
    <property type="entry name" value="NANOS PROTEIN"/>
    <property type="match status" value="1"/>
</dbReference>
<evidence type="ECO:0000259" key="10">
    <source>
        <dbReference type="PROSITE" id="PS51522"/>
    </source>
</evidence>
<evidence type="ECO:0000256" key="4">
    <source>
        <dbReference type="ARBA" id="ARBA00022771"/>
    </source>
</evidence>
<feature type="domain" description="Nanos-type" evidence="10">
    <location>
        <begin position="147"/>
        <end position="202"/>
    </location>
</feature>
<sequence>MMQPFSKRRPPNFSNPPDFSSALNFAANSFAPGTPWINSPSPDDSYKSWSPNYTNFAQQEIPYSAFPWSSNATMNPFRPRSSSLFDDILNRFQKYTLNHNQVTTPPYSADVSRFSNTRFDYSANVVSPQKALYRPPRMRRRVPSCVECVFCKNNGATEAEYRGHILKDPEGNIQCPVLRAYNCPVCNNGGGAKAHTIRYCPLNRPQGWRNNLDSLVMESRTKG</sequence>
<dbReference type="STRING" id="299467.A0A443SFC6"/>
<dbReference type="OrthoDB" id="10010129at2759"/>
<keyword evidence="6 8" id="KW-0810">Translation regulation</keyword>
<gene>
    <name evidence="11" type="ORF">B4U80_02740</name>
</gene>
<keyword evidence="3" id="KW-0479">Metal-binding</keyword>
<dbReference type="InterPro" id="IPR024161">
    <property type="entry name" value="Znf_nanos-typ"/>
</dbReference>
<dbReference type="GO" id="GO:0003723">
    <property type="term" value="F:RNA binding"/>
    <property type="evidence" value="ECO:0007669"/>
    <property type="project" value="UniProtKB-UniRule"/>
</dbReference>
<dbReference type="Proteomes" id="UP000288716">
    <property type="component" value="Unassembled WGS sequence"/>
</dbReference>
<organism evidence="11 12">
    <name type="scientific">Leptotrombidium deliense</name>
    <dbReference type="NCBI Taxonomy" id="299467"/>
    <lineage>
        <taxon>Eukaryota</taxon>
        <taxon>Metazoa</taxon>
        <taxon>Ecdysozoa</taxon>
        <taxon>Arthropoda</taxon>
        <taxon>Chelicerata</taxon>
        <taxon>Arachnida</taxon>
        <taxon>Acari</taxon>
        <taxon>Acariformes</taxon>
        <taxon>Trombidiformes</taxon>
        <taxon>Prostigmata</taxon>
        <taxon>Anystina</taxon>
        <taxon>Parasitengona</taxon>
        <taxon>Trombiculoidea</taxon>
        <taxon>Trombiculidae</taxon>
        <taxon>Leptotrombidium</taxon>
    </lineage>
</organism>
<proteinExistence type="inferred from homology"/>
<dbReference type="EMBL" id="NCKV01002948">
    <property type="protein sequence ID" value="RWS26221.1"/>
    <property type="molecule type" value="Genomic_DNA"/>
</dbReference>
<feature type="region of interest" description="Disordered" evidence="9">
    <location>
        <begin position="1"/>
        <end position="20"/>
    </location>
</feature>
<dbReference type="AlphaFoldDB" id="A0A443SFC6"/>
<comment type="similarity">
    <text evidence="8">Belongs to the nanos family.</text>
</comment>
<dbReference type="PROSITE" id="PS51522">
    <property type="entry name" value="ZF_NANOS"/>
    <property type="match status" value="1"/>
</dbReference>